<organism evidence="1 2">
    <name type="scientific">Nelumbo nucifera</name>
    <name type="common">Sacred lotus</name>
    <dbReference type="NCBI Taxonomy" id="4432"/>
    <lineage>
        <taxon>Eukaryota</taxon>
        <taxon>Viridiplantae</taxon>
        <taxon>Streptophyta</taxon>
        <taxon>Embryophyta</taxon>
        <taxon>Tracheophyta</taxon>
        <taxon>Spermatophyta</taxon>
        <taxon>Magnoliopsida</taxon>
        <taxon>Proteales</taxon>
        <taxon>Nelumbonaceae</taxon>
        <taxon>Nelumbo</taxon>
    </lineage>
</organism>
<proteinExistence type="predicted"/>
<dbReference type="Proteomes" id="UP000189703">
    <property type="component" value="Unplaced"/>
</dbReference>
<name>A0A1U8QCN9_NELNU</name>
<keyword evidence="1" id="KW-1185">Reference proteome</keyword>
<dbReference type="Pfam" id="PF05678">
    <property type="entry name" value="VQ"/>
    <property type="match status" value="1"/>
</dbReference>
<dbReference type="InterPro" id="IPR039608">
    <property type="entry name" value="VQ_1/10"/>
</dbReference>
<dbReference type="KEGG" id="nnu:109115907"/>
<dbReference type="PANTHER" id="PTHR34777">
    <property type="entry name" value="VQ MOTIF-CONTAINING PROTEIN 10"/>
    <property type="match status" value="1"/>
</dbReference>
<protein>
    <submittedName>
        <fullName evidence="2">VQ motif-containing protein 10-like</fullName>
    </submittedName>
</protein>
<accession>A0A1U8QCN9</accession>
<dbReference type="GeneID" id="109115907"/>
<evidence type="ECO:0000313" key="2">
    <source>
        <dbReference type="RefSeq" id="XP_019056060.1"/>
    </source>
</evidence>
<dbReference type="OrthoDB" id="691083at2759"/>
<sequence length="97" mass="10321">MVGSRREVVVKIISTQFIETDAVNFKSLVQKLTGKDSTAASVGTTKSFGVENVVRPESVPGGTAMVDGASMSIDLKELDRLLMGLPSMDELCGFLPD</sequence>
<dbReference type="FunCoup" id="A0A1U8QCN9">
    <property type="interactions" value="96"/>
</dbReference>
<dbReference type="RefSeq" id="XP_019056060.1">
    <property type="nucleotide sequence ID" value="XM_019200515.1"/>
</dbReference>
<evidence type="ECO:0000313" key="1">
    <source>
        <dbReference type="Proteomes" id="UP000189703"/>
    </source>
</evidence>
<gene>
    <name evidence="2" type="primary">LOC109115907</name>
</gene>
<dbReference type="PANTHER" id="PTHR34777:SF1">
    <property type="entry name" value="VQ MOTIF-CONTAINING PROTEIN 10"/>
    <property type="match status" value="1"/>
</dbReference>
<dbReference type="AlphaFoldDB" id="A0A1U8QCN9"/>
<reference evidence="2" key="1">
    <citation type="submission" date="2025-08" db="UniProtKB">
        <authorList>
            <consortium name="RefSeq"/>
        </authorList>
    </citation>
    <scope>IDENTIFICATION</scope>
</reference>
<dbReference type="InterPro" id="IPR008889">
    <property type="entry name" value="VQ"/>
</dbReference>